<dbReference type="AlphaFoldDB" id="A0A7S3FKV3"/>
<evidence type="ECO:0000256" key="7">
    <source>
        <dbReference type="ARBA" id="ARBA00049662"/>
    </source>
</evidence>
<evidence type="ECO:0000256" key="1">
    <source>
        <dbReference type="ARBA" id="ARBA00004141"/>
    </source>
</evidence>
<keyword evidence="2" id="KW-0813">Transport</keyword>
<dbReference type="PANTHER" id="PTHR22950">
    <property type="entry name" value="AMINO ACID TRANSPORTER"/>
    <property type="match status" value="1"/>
</dbReference>
<feature type="transmembrane region" description="Helical" evidence="8">
    <location>
        <begin position="227"/>
        <end position="246"/>
    </location>
</feature>
<gene>
    <name evidence="10" type="ORF">PSIN1315_LOCUS14472</name>
</gene>
<dbReference type="PANTHER" id="PTHR22950:SF692">
    <property type="entry name" value="TRANSMEMBRANE AMINO ACID TRANSPORTER FAMILY PROTEIN"/>
    <property type="match status" value="1"/>
</dbReference>
<feature type="domain" description="Amino acid transporter transmembrane" evidence="9">
    <location>
        <begin position="126"/>
        <end position="522"/>
    </location>
</feature>
<evidence type="ECO:0000256" key="6">
    <source>
        <dbReference type="ARBA" id="ARBA00023136"/>
    </source>
</evidence>
<comment type="subcellular location">
    <subcellularLocation>
        <location evidence="1">Membrane</location>
        <topology evidence="1">Multi-pass membrane protein</topology>
    </subcellularLocation>
</comment>
<keyword evidence="4" id="KW-0029">Amino-acid transport</keyword>
<keyword evidence="6 8" id="KW-0472">Membrane</keyword>
<evidence type="ECO:0000259" key="9">
    <source>
        <dbReference type="Pfam" id="PF01490"/>
    </source>
</evidence>
<evidence type="ECO:0000256" key="8">
    <source>
        <dbReference type="SAM" id="Phobius"/>
    </source>
</evidence>
<dbReference type="InterPro" id="IPR013057">
    <property type="entry name" value="AA_transpt_TM"/>
</dbReference>
<feature type="transmembrane region" description="Helical" evidence="8">
    <location>
        <begin position="363"/>
        <end position="383"/>
    </location>
</feature>
<sequence>MAATCAVRAHGGRGGAAAARGRGIAAGARSRTAMMAARAAPRGVLLETSNEPPKGAGMSLALSRGACTDAKDSAPLRAPAEALPPPSGGADVGLAAPSASPATVVSPAEALPGAPAVPADDFPISGISVGEALFNACNILLGVGVLSVPFALEEGGWAALGVLAALAVCTNYTGKALARCQDAGIAPLSADSAERAKALRAQAAAGNPLASYEDIAERAFGERGRQFIQWVLYTELLGTCGLFYILEADHLEMLFGSPVIAREAFIAASFVLFTPTTWLPDLSALSYVGLLGVVSSLGVTAVVAQDFFVGHDAVVSSTTSVAHMGTLPVTFGLLAFVFAGHAVFPNIRASMREPERFDDVLDLTYAIVGTVCLTIGACGYAAYGSSSAEEITLNLPAGGALATACSLVLVNPFAKYALTLDPVAKELERTLGVSHARGSKTRIMANAARTSLSMAALLLATSLPLFGYVMSVMGSFLTLTVSLIFPSLCYLKLYDDELRAGEKFGNWALVSVGGAAAIFGTFTAVSEILETFH</sequence>
<dbReference type="GO" id="GO:0005774">
    <property type="term" value="C:vacuolar membrane"/>
    <property type="evidence" value="ECO:0007669"/>
    <property type="project" value="TreeGrafter"/>
</dbReference>
<feature type="transmembrane region" description="Helical" evidence="8">
    <location>
        <begin position="285"/>
        <end position="309"/>
    </location>
</feature>
<organism evidence="10">
    <name type="scientific">Prasinoderma singulare</name>
    <dbReference type="NCBI Taxonomy" id="676789"/>
    <lineage>
        <taxon>Eukaryota</taxon>
        <taxon>Viridiplantae</taxon>
        <taxon>Prasinodermophyta</taxon>
        <taxon>Prasinodermophyceae</taxon>
        <taxon>Prasinodermales</taxon>
        <taxon>Prasinodermaceae</taxon>
        <taxon>Prasinoderma</taxon>
    </lineage>
</organism>
<accession>A0A7S3FKV3</accession>
<reference evidence="10" key="1">
    <citation type="submission" date="2021-01" db="EMBL/GenBank/DDBJ databases">
        <authorList>
            <person name="Corre E."/>
            <person name="Pelletier E."/>
            <person name="Niang G."/>
            <person name="Scheremetjew M."/>
            <person name="Finn R."/>
            <person name="Kale V."/>
            <person name="Holt S."/>
            <person name="Cochrane G."/>
            <person name="Meng A."/>
            <person name="Brown T."/>
            <person name="Cohen L."/>
        </authorList>
    </citation>
    <scope>NUCLEOTIDE SEQUENCE</scope>
    <source>
        <strain evidence="10">RCC927</strain>
    </source>
</reference>
<dbReference type="Pfam" id="PF01490">
    <property type="entry name" value="Aa_trans"/>
    <property type="match status" value="1"/>
</dbReference>
<evidence type="ECO:0000256" key="2">
    <source>
        <dbReference type="ARBA" id="ARBA00022448"/>
    </source>
</evidence>
<evidence type="ECO:0000256" key="4">
    <source>
        <dbReference type="ARBA" id="ARBA00022970"/>
    </source>
</evidence>
<protein>
    <recommendedName>
        <fullName evidence="9">Amino acid transporter transmembrane domain-containing protein</fullName>
    </recommendedName>
</protein>
<proteinExistence type="inferred from homology"/>
<feature type="transmembrane region" description="Helical" evidence="8">
    <location>
        <begin position="476"/>
        <end position="494"/>
    </location>
</feature>
<keyword evidence="3 8" id="KW-0812">Transmembrane</keyword>
<evidence type="ECO:0000313" key="10">
    <source>
        <dbReference type="EMBL" id="CAE0154025.1"/>
    </source>
</evidence>
<dbReference type="GO" id="GO:0015179">
    <property type="term" value="F:L-amino acid transmembrane transporter activity"/>
    <property type="evidence" value="ECO:0007669"/>
    <property type="project" value="TreeGrafter"/>
</dbReference>
<evidence type="ECO:0000256" key="3">
    <source>
        <dbReference type="ARBA" id="ARBA00022692"/>
    </source>
</evidence>
<dbReference type="EMBL" id="HBHY01022565">
    <property type="protein sequence ID" value="CAE0154025.1"/>
    <property type="molecule type" value="Transcribed_RNA"/>
</dbReference>
<feature type="transmembrane region" description="Helical" evidence="8">
    <location>
        <begin position="321"/>
        <end position="343"/>
    </location>
</feature>
<evidence type="ECO:0000256" key="5">
    <source>
        <dbReference type="ARBA" id="ARBA00022989"/>
    </source>
</evidence>
<keyword evidence="5 8" id="KW-1133">Transmembrane helix</keyword>
<name>A0A7S3FKV3_9VIRI</name>
<feature type="transmembrane region" description="Helical" evidence="8">
    <location>
        <begin position="506"/>
        <end position="525"/>
    </location>
</feature>
<comment type="similarity">
    <text evidence="7">Belongs to the amino acid/polyamine transporter 2 family. Amino acid/auxin permease (AAAP) (TC 2.A.18.5) subfamily.</text>
</comment>